<gene>
    <name evidence="1" type="ORF">HNY73_010578</name>
</gene>
<evidence type="ECO:0000313" key="2">
    <source>
        <dbReference type="Proteomes" id="UP000807504"/>
    </source>
</evidence>
<name>A0A8T0F3W0_ARGBR</name>
<reference evidence="1" key="1">
    <citation type="journal article" date="2020" name="bioRxiv">
        <title>Chromosome-level reference genome of the European wasp spider Argiope bruennichi: a resource for studies on range expansion and evolutionary adaptation.</title>
        <authorList>
            <person name="Sheffer M.M."/>
            <person name="Hoppe A."/>
            <person name="Krehenwinkel H."/>
            <person name="Uhl G."/>
            <person name="Kuss A.W."/>
            <person name="Jensen L."/>
            <person name="Jensen C."/>
            <person name="Gillespie R.G."/>
            <person name="Hoff K.J."/>
            <person name="Prost S."/>
        </authorList>
    </citation>
    <scope>NUCLEOTIDE SEQUENCE</scope>
</reference>
<dbReference type="EMBL" id="JABXBU010000030">
    <property type="protein sequence ID" value="KAF8784975.1"/>
    <property type="molecule type" value="Genomic_DNA"/>
</dbReference>
<dbReference type="AlphaFoldDB" id="A0A8T0F3W0"/>
<sequence>MRSTCQAITLVGLKLMAAFIATPIGKYLLKHFPSLTKEIYLWSDSKIELHRVKGSSKMWSPFVSKRVAHSKH</sequence>
<protein>
    <submittedName>
        <fullName evidence="1">Uncharacterized protein</fullName>
    </submittedName>
</protein>
<reference evidence="1" key="2">
    <citation type="submission" date="2020-06" db="EMBL/GenBank/DDBJ databases">
        <authorList>
            <person name="Sheffer M."/>
        </authorList>
    </citation>
    <scope>NUCLEOTIDE SEQUENCE</scope>
</reference>
<organism evidence="1 2">
    <name type="scientific">Argiope bruennichi</name>
    <name type="common">Wasp spider</name>
    <name type="synonym">Aranea bruennichi</name>
    <dbReference type="NCBI Taxonomy" id="94029"/>
    <lineage>
        <taxon>Eukaryota</taxon>
        <taxon>Metazoa</taxon>
        <taxon>Ecdysozoa</taxon>
        <taxon>Arthropoda</taxon>
        <taxon>Chelicerata</taxon>
        <taxon>Arachnida</taxon>
        <taxon>Araneae</taxon>
        <taxon>Araneomorphae</taxon>
        <taxon>Entelegynae</taxon>
        <taxon>Araneoidea</taxon>
        <taxon>Araneidae</taxon>
        <taxon>Argiope</taxon>
    </lineage>
</organism>
<comment type="caution">
    <text evidence="1">The sequence shown here is derived from an EMBL/GenBank/DDBJ whole genome shotgun (WGS) entry which is preliminary data.</text>
</comment>
<dbReference type="Proteomes" id="UP000807504">
    <property type="component" value="Unassembled WGS sequence"/>
</dbReference>
<keyword evidence="2" id="KW-1185">Reference proteome</keyword>
<proteinExistence type="predicted"/>
<evidence type="ECO:0000313" key="1">
    <source>
        <dbReference type="EMBL" id="KAF8784975.1"/>
    </source>
</evidence>
<accession>A0A8T0F3W0</accession>